<evidence type="ECO:0000313" key="2">
    <source>
        <dbReference type="EMBL" id="KMT63761.1"/>
    </source>
</evidence>
<reference evidence="2 3" key="1">
    <citation type="submission" date="2015-04" db="EMBL/GenBank/DDBJ databases">
        <title>Draft Genome Sequence of the Novel Agar-Digesting Marine Bacterium Q1.</title>
        <authorList>
            <person name="Li Y."/>
            <person name="Li D."/>
            <person name="Chen G."/>
            <person name="Du Z."/>
        </authorList>
    </citation>
    <scope>NUCLEOTIDE SEQUENCE [LARGE SCALE GENOMIC DNA]</scope>
    <source>
        <strain evidence="2 3">Q1</strain>
    </source>
</reference>
<evidence type="ECO:0000313" key="3">
    <source>
        <dbReference type="Proteomes" id="UP000037600"/>
    </source>
</evidence>
<dbReference type="PATRIC" id="fig|1513271.3.peg.3696"/>
<gene>
    <name evidence="2" type="ORF">XM47_18030</name>
</gene>
<comment type="caution">
    <text evidence="2">The sequence shown here is derived from an EMBL/GenBank/DDBJ whole genome shotgun (WGS) entry which is preliminary data.</text>
</comment>
<dbReference type="GO" id="GO:0055085">
    <property type="term" value="P:transmembrane transport"/>
    <property type="evidence" value="ECO:0007669"/>
    <property type="project" value="InterPro"/>
</dbReference>
<evidence type="ECO:0000256" key="1">
    <source>
        <dbReference type="ARBA" id="ARBA00022729"/>
    </source>
</evidence>
<dbReference type="PANTHER" id="PTHR33376">
    <property type="match status" value="1"/>
</dbReference>
<dbReference type="PIRSF" id="PIRSF006470">
    <property type="entry name" value="DctB"/>
    <property type="match status" value="1"/>
</dbReference>
<dbReference type="EMBL" id="LAZL01000043">
    <property type="protein sequence ID" value="KMT63761.1"/>
    <property type="molecule type" value="Genomic_DNA"/>
</dbReference>
<proteinExistence type="predicted"/>
<protein>
    <submittedName>
        <fullName evidence="2">C4-dicarboxylate ABC transporter substrate-binding protein</fullName>
    </submittedName>
</protein>
<dbReference type="InterPro" id="IPR018389">
    <property type="entry name" value="DctP_fam"/>
</dbReference>
<dbReference type="NCBIfam" id="NF037995">
    <property type="entry name" value="TRAP_S1"/>
    <property type="match status" value="1"/>
</dbReference>
<sequence>MKSKLIILVLFSVSFLIGGCGNQDDKVVLRMGHTLDVEHSVHKAMEYMAERLAHYSNGTMSLKIYPNAQLGNEREMVELLQIGSLAMTKVSAAAIEGFVPEMKIYSIPYIFESREHRWNVLQSDVGKSLLASTDSAHLVGLGYYDSGSRSFYMTDTKITQPADVDSKKIRVMESPTAVKMISAFGGSATPISFGELYAALQQGVVDGAENNPPSFYLSRHYEICKYYILNEHTSVPDMLLASKHVYKNLTPEQQVWLKAAVDDSVELQKTLWLAAEEEALSAVKKAGVEVIYPDKKPFMQAVQPLHDNLKGTQIGLYLESIKRIARQGE</sequence>
<dbReference type="CDD" id="cd13671">
    <property type="entry name" value="PBP2_TRAP_SBP_like_3"/>
    <property type="match status" value="1"/>
</dbReference>
<dbReference type="AlphaFoldDB" id="A0A0J8JH82"/>
<dbReference type="GO" id="GO:0030246">
    <property type="term" value="F:carbohydrate binding"/>
    <property type="evidence" value="ECO:0007669"/>
    <property type="project" value="TreeGrafter"/>
</dbReference>
<dbReference type="NCBIfam" id="TIGR00787">
    <property type="entry name" value="dctP"/>
    <property type="match status" value="1"/>
</dbReference>
<dbReference type="PANTHER" id="PTHR33376:SF2">
    <property type="entry name" value="DICARBOXYLATE-BINDING PERIPLASMIC PROTEIN"/>
    <property type="match status" value="1"/>
</dbReference>
<dbReference type="STRING" id="1513271.XM47_18030"/>
<accession>A0A0J8JH82</accession>
<dbReference type="Proteomes" id="UP000037600">
    <property type="component" value="Unassembled WGS sequence"/>
</dbReference>
<dbReference type="InterPro" id="IPR038404">
    <property type="entry name" value="TRAP_DctP_sf"/>
</dbReference>
<organism evidence="2 3">
    <name type="scientific">Catenovulum maritimum</name>
    <dbReference type="NCBI Taxonomy" id="1513271"/>
    <lineage>
        <taxon>Bacteria</taxon>
        <taxon>Pseudomonadati</taxon>
        <taxon>Pseudomonadota</taxon>
        <taxon>Gammaproteobacteria</taxon>
        <taxon>Alteromonadales</taxon>
        <taxon>Alteromonadaceae</taxon>
        <taxon>Catenovulum</taxon>
    </lineage>
</organism>
<dbReference type="Pfam" id="PF03480">
    <property type="entry name" value="DctP"/>
    <property type="match status" value="1"/>
</dbReference>
<dbReference type="GO" id="GO:0030288">
    <property type="term" value="C:outer membrane-bounded periplasmic space"/>
    <property type="evidence" value="ECO:0007669"/>
    <property type="project" value="InterPro"/>
</dbReference>
<dbReference type="Gene3D" id="3.40.190.170">
    <property type="entry name" value="Bacterial extracellular solute-binding protein, family 7"/>
    <property type="match status" value="1"/>
</dbReference>
<name>A0A0J8JH82_9ALTE</name>
<keyword evidence="1" id="KW-0732">Signal</keyword>
<dbReference type="RefSeq" id="WP_048695711.1">
    <property type="nucleotide sequence ID" value="NZ_KQ130513.1"/>
</dbReference>
<dbReference type="OrthoDB" id="9771186at2"/>
<dbReference type="InterPro" id="IPR004682">
    <property type="entry name" value="TRAP_DctP"/>
</dbReference>
<keyword evidence="3" id="KW-1185">Reference proteome</keyword>
<dbReference type="PROSITE" id="PS51257">
    <property type="entry name" value="PROKAR_LIPOPROTEIN"/>
    <property type="match status" value="1"/>
</dbReference>